<evidence type="ECO:0000256" key="5">
    <source>
        <dbReference type="ARBA" id="ARBA00022792"/>
    </source>
</evidence>
<reference evidence="9" key="1">
    <citation type="submission" date="2021-12" db="EMBL/GenBank/DDBJ databases">
        <title>Prjna785345.</title>
        <authorList>
            <person name="Rujirawat T."/>
            <person name="Krajaejun T."/>
        </authorList>
    </citation>
    <scope>NUCLEOTIDE SEQUENCE</scope>
    <source>
        <strain evidence="9">Pi057C3</strain>
    </source>
</reference>
<evidence type="ECO:0000256" key="2">
    <source>
        <dbReference type="ARBA" id="ARBA00008554"/>
    </source>
</evidence>
<dbReference type="Gene3D" id="1.10.1090.10">
    <property type="entry name" value="Cytochrome b-c1 complex subunit 7"/>
    <property type="match status" value="1"/>
</dbReference>
<sequence length="104" mass="12174">MSGLIARVASLYQKNVGKSLAQYGLKYDDALVDTRAVQEALHWISKEDYTSRTRRIARAADCSMKRTYLPEEIQNIQRPFDNYLEHHVATAEELQDEREELTRW</sequence>
<keyword evidence="10" id="KW-1185">Reference proteome</keyword>
<dbReference type="InterPro" id="IPR036544">
    <property type="entry name" value="QCR7_sf"/>
</dbReference>
<dbReference type="SUPFAM" id="SSF81524">
    <property type="entry name" value="14 kDa protein of cytochrome bc1 complex (Ubiquinol-cytochrome c reductase)"/>
    <property type="match status" value="1"/>
</dbReference>
<evidence type="ECO:0000256" key="4">
    <source>
        <dbReference type="ARBA" id="ARBA00022660"/>
    </source>
</evidence>
<dbReference type="InterPro" id="IPR003197">
    <property type="entry name" value="QCR7"/>
</dbReference>
<evidence type="ECO:0000256" key="3">
    <source>
        <dbReference type="ARBA" id="ARBA00022448"/>
    </source>
</evidence>
<dbReference type="Proteomes" id="UP001209570">
    <property type="component" value="Unassembled WGS sequence"/>
</dbReference>
<evidence type="ECO:0000313" key="10">
    <source>
        <dbReference type="Proteomes" id="UP001209570"/>
    </source>
</evidence>
<evidence type="ECO:0000313" key="9">
    <source>
        <dbReference type="EMBL" id="KAJ0407632.1"/>
    </source>
</evidence>
<keyword evidence="3" id="KW-0813">Transport</keyword>
<name>A0AAD5Q9U4_PYTIN</name>
<dbReference type="PANTHER" id="PTHR12022:SF0">
    <property type="entry name" value="CYTOCHROME B-C1 COMPLEX SUBUNIT 7"/>
    <property type="match status" value="1"/>
</dbReference>
<accession>A0AAD5Q9U4</accession>
<dbReference type="AlphaFoldDB" id="A0AAD5Q9U4"/>
<keyword evidence="7" id="KW-0496">Mitochondrion</keyword>
<dbReference type="GO" id="GO:0006122">
    <property type="term" value="P:mitochondrial electron transport, ubiquinol to cytochrome c"/>
    <property type="evidence" value="ECO:0007669"/>
    <property type="project" value="InterPro"/>
</dbReference>
<evidence type="ECO:0000256" key="6">
    <source>
        <dbReference type="ARBA" id="ARBA00022982"/>
    </source>
</evidence>
<comment type="similarity">
    <text evidence="2">Belongs to the UQCRB/QCR7 family.</text>
</comment>
<dbReference type="EMBL" id="JAKCXM010000019">
    <property type="protein sequence ID" value="KAJ0407632.1"/>
    <property type="molecule type" value="Genomic_DNA"/>
</dbReference>
<dbReference type="Pfam" id="PF02271">
    <property type="entry name" value="UCR_14kD"/>
    <property type="match status" value="1"/>
</dbReference>
<dbReference type="GO" id="GO:0005743">
    <property type="term" value="C:mitochondrial inner membrane"/>
    <property type="evidence" value="ECO:0007669"/>
    <property type="project" value="UniProtKB-SubCell"/>
</dbReference>
<keyword evidence="4" id="KW-0679">Respiratory chain</keyword>
<evidence type="ECO:0000256" key="1">
    <source>
        <dbReference type="ARBA" id="ARBA00004443"/>
    </source>
</evidence>
<gene>
    <name evidence="9" type="ORF">P43SY_010173</name>
</gene>
<keyword evidence="6" id="KW-0249">Electron transport</keyword>
<dbReference type="GO" id="GO:0045275">
    <property type="term" value="C:respiratory chain complex III"/>
    <property type="evidence" value="ECO:0007669"/>
    <property type="project" value="InterPro"/>
</dbReference>
<comment type="subcellular location">
    <subcellularLocation>
        <location evidence="1">Mitochondrion inner membrane</location>
        <topology evidence="1">Peripheral membrane protein</topology>
        <orientation evidence="1">Matrix side</orientation>
    </subcellularLocation>
</comment>
<evidence type="ECO:0000256" key="8">
    <source>
        <dbReference type="ARBA" id="ARBA00023136"/>
    </source>
</evidence>
<protein>
    <recommendedName>
        <fullName evidence="11">Cytochrome b-c1 complex subunit 7</fullName>
    </recommendedName>
</protein>
<keyword evidence="5" id="KW-0999">Mitochondrion inner membrane</keyword>
<keyword evidence="8" id="KW-0472">Membrane</keyword>
<proteinExistence type="inferred from homology"/>
<comment type="caution">
    <text evidence="9">The sequence shown here is derived from an EMBL/GenBank/DDBJ whole genome shotgun (WGS) entry which is preliminary data.</text>
</comment>
<organism evidence="9 10">
    <name type="scientific">Pythium insidiosum</name>
    <name type="common">Pythiosis disease agent</name>
    <dbReference type="NCBI Taxonomy" id="114742"/>
    <lineage>
        <taxon>Eukaryota</taxon>
        <taxon>Sar</taxon>
        <taxon>Stramenopiles</taxon>
        <taxon>Oomycota</taxon>
        <taxon>Peronosporomycetes</taxon>
        <taxon>Pythiales</taxon>
        <taxon>Pythiaceae</taxon>
        <taxon>Pythium</taxon>
    </lineage>
</organism>
<dbReference type="PANTHER" id="PTHR12022">
    <property type="entry name" value="UBIQUINOL-CYTOCHROME C REDUCTASE COMPLEX 14 KD PROTEIN"/>
    <property type="match status" value="1"/>
</dbReference>
<evidence type="ECO:0008006" key="11">
    <source>
        <dbReference type="Google" id="ProtNLM"/>
    </source>
</evidence>
<evidence type="ECO:0000256" key="7">
    <source>
        <dbReference type="ARBA" id="ARBA00023128"/>
    </source>
</evidence>